<dbReference type="InterPro" id="IPR050245">
    <property type="entry name" value="PrsA_foldase"/>
</dbReference>
<evidence type="ECO:0000256" key="3">
    <source>
        <dbReference type="ARBA" id="ARBA00022475"/>
    </source>
</evidence>
<evidence type="ECO:0000256" key="2">
    <source>
        <dbReference type="ARBA" id="ARBA00006071"/>
    </source>
</evidence>
<keyword evidence="3 7" id="KW-1003">Cell membrane</keyword>
<gene>
    <name evidence="7" type="primary">prsA</name>
    <name evidence="12" type="ORF">FPL14_26280</name>
</gene>
<evidence type="ECO:0000313" key="12">
    <source>
        <dbReference type="EMBL" id="QMV44282.1"/>
    </source>
</evidence>
<feature type="domain" description="PpiC" evidence="11">
    <location>
        <begin position="229"/>
        <end position="319"/>
    </location>
</feature>
<dbReference type="Proteomes" id="UP000515679">
    <property type="component" value="Chromosome"/>
</dbReference>
<dbReference type="PANTHER" id="PTHR47245">
    <property type="entry name" value="PEPTIDYLPROLYL ISOMERASE"/>
    <property type="match status" value="1"/>
</dbReference>
<dbReference type="InterPro" id="IPR023059">
    <property type="entry name" value="Foldase_PrsA"/>
</dbReference>
<dbReference type="GO" id="GO:0005886">
    <property type="term" value="C:plasma membrane"/>
    <property type="evidence" value="ECO:0007669"/>
    <property type="project" value="UniProtKB-SubCell"/>
</dbReference>
<dbReference type="RefSeq" id="WP_182300517.1">
    <property type="nucleotide sequence ID" value="NZ_CP041969.1"/>
</dbReference>
<dbReference type="Pfam" id="PF13616">
    <property type="entry name" value="Rotamase_3"/>
    <property type="match status" value="1"/>
</dbReference>
<feature type="region of interest" description="Disordered" evidence="9">
    <location>
        <begin position="1"/>
        <end position="44"/>
    </location>
</feature>
<keyword evidence="10" id="KW-0812">Transmembrane</keyword>
<sequence length="395" mass="43490">MSERNENELNDKDQQVTNEEIEREIEQNEGQIEEYNEKEDAEQDVIRNKEHTVAGEAAEAPAKNNSAIIVPWILTVIAVAALVFVLVNKSSDGGLNEPVAEMDGYTLKQSDIYAEMTKQMGGEEQLIALVDSIAQTKMVELEAEKAGVTVTEEDIKSELENMKKQYGFATDEDLSAALQQSGITLEDFKEKQLKPGMLIEKLFESKNPVSEDDLKTYFDKNKDQFATTPKEVKASHILLNTKEEADAVLAELKAGKDFAALAKEKSQDPGSKDLGGDLGFFGTGKMDAAFEEAAFALGKGELSDVVQSQFGYHIIKVFDVKEAVLPEYDKVKEDVKEAYYGEKKQTEGQTWVESLKKEYNYKNLLEKAPEPTASASPEASATTSPAASPSASAKE</sequence>
<keyword evidence="5" id="KW-0564">Palmitate</keyword>
<dbReference type="GO" id="GO:0006457">
    <property type="term" value="P:protein folding"/>
    <property type="evidence" value="ECO:0007669"/>
    <property type="project" value="UniProtKB-UniRule"/>
</dbReference>
<keyword evidence="7" id="KW-0732">Signal</keyword>
<feature type="region of interest" description="Disordered" evidence="9">
    <location>
        <begin position="367"/>
        <end position="395"/>
    </location>
</feature>
<keyword evidence="7 8" id="KW-0697">Rotamase</keyword>
<comment type="subcellular location">
    <subcellularLocation>
        <location evidence="1">Cell membrane</location>
        <topology evidence="1">Lipid-anchor</topology>
    </subcellularLocation>
</comment>
<feature type="compositionally biased region" description="Acidic residues" evidence="9">
    <location>
        <begin position="31"/>
        <end position="43"/>
    </location>
</feature>
<dbReference type="EC" id="5.2.1.8" evidence="7"/>
<comment type="function">
    <text evidence="7">Plays a major role in protein secretion by helping the post-translocational extracellular folding of several secreted proteins.</text>
</comment>
<dbReference type="InterPro" id="IPR000297">
    <property type="entry name" value="PPIase_PpiC"/>
</dbReference>
<evidence type="ECO:0000256" key="10">
    <source>
        <dbReference type="SAM" id="Phobius"/>
    </source>
</evidence>
<dbReference type="PANTHER" id="PTHR47245:SF2">
    <property type="entry name" value="PEPTIDYL-PROLYL CIS-TRANS ISOMERASE HP_0175-RELATED"/>
    <property type="match status" value="1"/>
</dbReference>
<comment type="similarity">
    <text evidence="2 7">Belongs to the PrsA family.</text>
</comment>
<evidence type="ECO:0000256" key="5">
    <source>
        <dbReference type="ARBA" id="ARBA00023139"/>
    </source>
</evidence>
<dbReference type="Pfam" id="PF13624">
    <property type="entry name" value="SurA_N_3"/>
    <property type="match status" value="1"/>
</dbReference>
<comment type="catalytic activity">
    <reaction evidence="7">
        <text>[protein]-peptidylproline (omega=180) = [protein]-peptidylproline (omega=0)</text>
        <dbReference type="Rhea" id="RHEA:16237"/>
        <dbReference type="Rhea" id="RHEA-COMP:10747"/>
        <dbReference type="Rhea" id="RHEA-COMP:10748"/>
        <dbReference type="ChEBI" id="CHEBI:83833"/>
        <dbReference type="ChEBI" id="CHEBI:83834"/>
        <dbReference type="EC" id="5.2.1.8"/>
    </reaction>
</comment>
<feature type="transmembrane region" description="Helical" evidence="10">
    <location>
        <begin position="69"/>
        <end position="87"/>
    </location>
</feature>
<evidence type="ECO:0000256" key="4">
    <source>
        <dbReference type="ARBA" id="ARBA00023136"/>
    </source>
</evidence>
<dbReference type="HAMAP" id="MF_01145">
    <property type="entry name" value="Foldase_PrsA"/>
    <property type="match status" value="1"/>
</dbReference>
<evidence type="ECO:0000313" key="13">
    <source>
        <dbReference type="Proteomes" id="UP000515679"/>
    </source>
</evidence>
<feature type="compositionally biased region" description="Basic and acidic residues" evidence="9">
    <location>
        <begin position="1"/>
        <end position="14"/>
    </location>
</feature>
<dbReference type="KEGG" id="cchl:FPL14_26280"/>
<keyword evidence="6" id="KW-0449">Lipoprotein</keyword>
<reference evidence="12 13" key="1">
    <citation type="submission" date="2019-07" db="EMBL/GenBank/DDBJ databases">
        <authorList>
            <person name="Kim J.K."/>
            <person name="Cheong H.-M."/>
            <person name="Choi Y."/>
            <person name="Hwang K.J."/>
            <person name="Lee S."/>
            <person name="Choi C."/>
        </authorList>
    </citation>
    <scope>NUCLEOTIDE SEQUENCE [LARGE SCALE GENOMIC DNA]</scope>
    <source>
        <strain evidence="12 13">KS 22</strain>
    </source>
</reference>
<dbReference type="AlphaFoldDB" id="A0A7G5C4Z8"/>
<evidence type="ECO:0000256" key="1">
    <source>
        <dbReference type="ARBA" id="ARBA00004193"/>
    </source>
</evidence>
<feature type="compositionally biased region" description="Low complexity" evidence="9">
    <location>
        <begin position="370"/>
        <end position="395"/>
    </location>
</feature>
<evidence type="ECO:0000256" key="9">
    <source>
        <dbReference type="SAM" id="MobiDB-lite"/>
    </source>
</evidence>
<dbReference type="PROSITE" id="PS01096">
    <property type="entry name" value="PPIC_PPIASE_1"/>
    <property type="match status" value="1"/>
</dbReference>
<dbReference type="GO" id="GO:0003755">
    <property type="term" value="F:peptidyl-prolyl cis-trans isomerase activity"/>
    <property type="evidence" value="ECO:0007669"/>
    <property type="project" value="UniProtKB-UniRule"/>
</dbReference>
<evidence type="ECO:0000256" key="8">
    <source>
        <dbReference type="PROSITE-ProRule" id="PRU00278"/>
    </source>
</evidence>
<proteinExistence type="inferred from homology"/>
<keyword evidence="7 8" id="KW-0413">Isomerase</keyword>
<organism evidence="12 13">
    <name type="scientific">Cohnella cholangitidis</name>
    <dbReference type="NCBI Taxonomy" id="2598458"/>
    <lineage>
        <taxon>Bacteria</taxon>
        <taxon>Bacillati</taxon>
        <taxon>Bacillota</taxon>
        <taxon>Bacilli</taxon>
        <taxon>Bacillales</taxon>
        <taxon>Paenibacillaceae</taxon>
        <taxon>Cohnella</taxon>
    </lineage>
</organism>
<evidence type="ECO:0000256" key="7">
    <source>
        <dbReference type="HAMAP-Rule" id="MF_01145"/>
    </source>
</evidence>
<keyword evidence="4 7" id="KW-0472">Membrane</keyword>
<dbReference type="PROSITE" id="PS50198">
    <property type="entry name" value="PPIC_PPIASE_2"/>
    <property type="match status" value="1"/>
</dbReference>
<dbReference type="SUPFAM" id="SSF109998">
    <property type="entry name" value="Triger factor/SurA peptide-binding domain-like"/>
    <property type="match status" value="1"/>
</dbReference>
<dbReference type="InterPro" id="IPR027304">
    <property type="entry name" value="Trigger_fact/SurA_dom_sf"/>
</dbReference>
<dbReference type="EMBL" id="CP041969">
    <property type="protein sequence ID" value="QMV44282.1"/>
    <property type="molecule type" value="Genomic_DNA"/>
</dbReference>
<evidence type="ECO:0000259" key="11">
    <source>
        <dbReference type="PROSITE" id="PS50198"/>
    </source>
</evidence>
<dbReference type="InterPro" id="IPR023058">
    <property type="entry name" value="PPIase_PpiC_CS"/>
</dbReference>
<keyword evidence="10" id="KW-1133">Transmembrane helix</keyword>
<dbReference type="InterPro" id="IPR046357">
    <property type="entry name" value="PPIase_dom_sf"/>
</dbReference>
<dbReference type="Gene3D" id="3.10.50.40">
    <property type="match status" value="1"/>
</dbReference>
<dbReference type="SUPFAM" id="SSF54534">
    <property type="entry name" value="FKBP-like"/>
    <property type="match status" value="1"/>
</dbReference>
<name>A0A7G5C4Z8_9BACL</name>
<keyword evidence="13" id="KW-1185">Reference proteome</keyword>
<evidence type="ECO:0000256" key="6">
    <source>
        <dbReference type="ARBA" id="ARBA00023288"/>
    </source>
</evidence>
<accession>A0A7G5C4Z8</accession>
<protein>
    <recommendedName>
        <fullName evidence="7">Foldase protein PrsA</fullName>
        <ecNumber evidence="7">5.2.1.8</ecNumber>
    </recommendedName>
</protein>
<dbReference type="Gene3D" id="1.10.4030.10">
    <property type="entry name" value="Porin chaperone SurA, peptide-binding domain"/>
    <property type="match status" value="1"/>
</dbReference>